<keyword evidence="4" id="KW-1185">Reference proteome</keyword>
<dbReference type="Proteomes" id="UP001597318">
    <property type="component" value="Unassembled WGS sequence"/>
</dbReference>
<proteinExistence type="predicted"/>
<reference evidence="4" key="1">
    <citation type="journal article" date="2019" name="Int. J. Syst. Evol. Microbiol.">
        <title>The Global Catalogue of Microorganisms (GCM) 10K type strain sequencing project: providing services to taxonomists for standard genome sequencing and annotation.</title>
        <authorList>
            <consortium name="The Broad Institute Genomics Platform"/>
            <consortium name="The Broad Institute Genome Sequencing Center for Infectious Disease"/>
            <person name="Wu L."/>
            <person name="Ma J."/>
        </authorList>
    </citation>
    <scope>NUCLEOTIDE SEQUENCE [LARGE SCALE GENOMIC DNA]</scope>
    <source>
        <strain evidence="4">CGMCC 1.15474</strain>
    </source>
</reference>
<comment type="caution">
    <text evidence="3">The sequence shown here is derived from an EMBL/GenBank/DDBJ whole genome shotgun (WGS) entry which is preliminary data.</text>
</comment>
<keyword evidence="2" id="KW-0472">Membrane</keyword>
<accession>A0ABW5C2J4</accession>
<feature type="coiled-coil region" evidence="1">
    <location>
        <begin position="54"/>
        <end position="88"/>
    </location>
</feature>
<protein>
    <submittedName>
        <fullName evidence="3">YtxH domain-containing protein</fullName>
    </submittedName>
</protein>
<dbReference type="EMBL" id="JBHUIK010000008">
    <property type="protein sequence ID" value="MFD2216628.1"/>
    <property type="molecule type" value="Genomic_DNA"/>
</dbReference>
<gene>
    <name evidence="3" type="ORF">ACFSKK_23415</name>
</gene>
<organism evidence="3 4">
    <name type="scientific">Metabacillus endolithicus</name>
    <dbReference type="NCBI Taxonomy" id="1535204"/>
    <lineage>
        <taxon>Bacteria</taxon>
        <taxon>Bacillati</taxon>
        <taxon>Bacillota</taxon>
        <taxon>Bacilli</taxon>
        <taxon>Bacillales</taxon>
        <taxon>Bacillaceae</taxon>
        <taxon>Metabacillus</taxon>
    </lineage>
</organism>
<feature type="transmembrane region" description="Helical" evidence="2">
    <location>
        <begin position="6"/>
        <end position="24"/>
    </location>
</feature>
<name>A0ABW5C2J4_9BACI</name>
<sequence length="110" mass="12247">MANENKLVRGIVIGALVGAAVSLLDKHTREDVIQAGKNVSSKIKGYVDEPTTLTSEVKQKIDNVKDKVQEVSEDLSFLNEKVKELRETTPQVVGLVQETKERFIPKRDQS</sequence>
<keyword evidence="1" id="KW-0175">Coiled coil</keyword>
<evidence type="ECO:0000256" key="1">
    <source>
        <dbReference type="SAM" id="Coils"/>
    </source>
</evidence>
<keyword evidence="2" id="KW-0812">Transmembrane</keyword>
<evidence type="ECO:0000256" key="2">
    <source>
        <dbReference type="SAM" id="Phobius"/>
    </source>
</evidence>
<evidence type="ECO:0000313" key="4">
    <source>
        <dbReference type="Proteomes" id="UP001597318"/>
    </source>
</evidence>
<evidence type="ECO:0000313" key="3">
    <source>
        <dbReference type="EMBL" id="MFD2216628.1"/>
    </source>
</evidence>
<dbReference type="RefSeq" id="WP_212138039.1">
    <property type="nucleotide sequence ID" value="NZ_CP095550.1"/>
</dbReference>
<keyword evidence="2" id="KW-1133">Transmembrane helix</keyword>